<dbReference type="EMBL" id="JAZHXI010000001">
    <property type="protein sequence ID" value="KAL2076051.1"/>
    <property type="molecule type" value="Genomic_DNA"/>
</dbReference>
<name>A0ABR4D3W8_9HELO</name>
<comment type="caution">
    <text evidence="1">The sequence shown here is derived from an EMBL/GenBank/DDBJ whole genome shotgun (WGS) entry which is preliminary data.</text>
</comment>
<gene>
    <name evidence="1" type="ORF">VTL71DRAFT_994</name>
</gene>
<evidence type="ECO:0000313" key="2">
    <source>
        <dbReference type="Proteomes" id="UP001595075"/>
    </source>
</evidence>
<organism evidence="1 2">
    <name type="scientific">Oculimacula yallundae</name>
    <dbReference type="NCBI Taxonomy" id="86028"/>
    <lineage>
        <taxon>Eukaryota</taxon>
        <taxon>Fungi</taxon>
        <taxon>Dikarya</taxon>
        <taxon>Ascomycota</taxon>
        <taxon>Pezizomycotina</taxon>
        <taxon>Leotiomycetes</taxon>
        <taxon>Helotiales</taxon>
        <taxon>Ploettnerulaceae</taxon>
        <taxon>Oculimacula</taxon>
    </lineage>
</organism>
<dbReference type="Proteomes" id="UP001595075">
    <property type="component" value="Unassembled WGS sequence"/>
</dbReference>
<keyword evidence="2" id="KW-1185">Reference proteome</keyword>
<reference evidence="1 2" key="1">
    <citation type="journal article" date="2024" name="Commun. Biol.">
        <title>Comparative genomic analysis of thermophilic fungi reveals convergent evolutionary adaptations and gene losses.</title>
        <authorList>
            <person name="Steindorff A.S."/>
            <person name="Aguilar-Pontes M.V."/>
            <person name="Robinson A.J."/>
            <person name="Andreopoulos B."/>
            <person name="LaButti K."/>
            <person name="Kuo A."/>
            <person name="Mondo S."/>
            <person name="Riley R."/>
            <person name="Otillar R."/>
            <person name="Haridas S."/>
            <person name="Lipzen A."/>
            <person name="Grimwood J."/>
            <person name="Schmutz J."/>
            <person name="Clum A."/>
            <person name="Reid I.D."/>
            <person name="Moisan M.C."/>
            <person name="Butler G."/>
            <person name="Nguyen T.T.M."/>
            <person name="Dewar K."/>
            <person name="Conant G."/>
            <person name="Drula E."/>
            <person name="Henrissat B."/>
            <person name="Hansel C."/>
            <person name="Singer S."/>
            <person name="Hutchinson M.I."/>
            <person name="de Vries R.P."/>
            <person name="Natvig D.O."/>
            <person name="Powell A.J."/>
            <person name="Tsang A."/>
            <person name="Grigoriev I.V."/>
        </authorList>
    </citation>
    <scope>NUCLEOTIDE SEQUENCE [LARGE SCALE GENOMIC DNA]</scope>
    <source>
        <strain evidence="1 2">CBS 494.80</strain>
    </source>
</reference>
<protein>
    <submittedName>
        <fullName evidence="1">Uncharacterized protein</fullName>
    </submittedName>
</protein>
<proteinExistence type="predicted"/>
<evidence type="ECO:0000313" key="1">
    <source>
        <dbReference type="EMBL" id="KAL2076051.1"/>
    </source>
</evidence>
<sequence>MDGERDPGCLTCTKGPRVPIATALVPLQLLSASNPCSALGVHWKEIPGAVDDFKDIGTSLVIKNVLIFHSSVMIDDGLTTLYGLGDGMMDKDRQTQMGAPPRKVREGLLGV</sequence>
<accession>A0ABR4D3W8</accession>